<comment type="caution">
    <text evidence="2">The sequence shown here is derived from an EMBL/GenBank/DDBJ whole genome shotgun (WGS) entry which is preliminary data.</text>
</comment>
<dbReference type="Proteomes" id="UP001054837">
    <property type="component" value="Unassembled WGS sequence"/>
</dbReference>
<evidence type="ECO:0008006" key="4">
    <source>
        <dbReference type="Google" id="ProtNLM"/>
    </source>
</evidence>
<name>A0AAV4TVN8_9ARAC</name>
<organism evidence="2 3">
    <name type="scientific">Caerostris darwini</name>
    <dbReference type="NCBI Taxonomy" id="1538125"/>
    <lineage>
        <taxon>Eukaryota</taxon>
        <taxon>Metazoa</taxon>
        <taxon>Ecdysozoa</taxon>
        <taxon>Arthropoda</taxon>
        <taxon>Chelicerata</taxon>
        <taxon>Arachnida</taxon>
        <taxon>Araneae</taxon>
        <taxon>Araneomorphae</taxon>
        <taxon>Entelegynae</taxon>
        <taxon>Araneoidea</taxon>
        <taxon>Araneidae</taxon>
        <taxon>Caerostris</taxon>
    </lineage>
</organism>
<sequence length="91" mass="10364">MYKSFLLHIHYTHLNVYWKDKSPRDFLGMGLSSGIPPHSNKGPLSFRIKFSPPSRSSAANSPPDASLSSSLRIAPRGFQERYEPLNYFDYS</sequence>
<gene>
    <name evidence="2" type="ORF">CDAR_183821</name>
</gene>
<feature type="compositionally biased region" description="Low complexity" evidence="1">
    <location>
        <begin position="51"/>
        <end position="70"/>
    </location>
</feature>
<evidence type="ECO:0000256" key="1">
    <source>
        <dbReference type="SAM" id="MobiDB-lite"/>
    </source>
</evidence>
<evidence type="ECO:0000313" key="3">
    <source>
        <dbReference type="Proteomes" id="UP001054837"/>
    </source>
</evidence>
<evidence type="ECO:0000313" key="2">
    <source>
        <dbReference type="EMBL" id="GIY49934.1"/>
    </source>
</evidence>
<feature type="region of interest" description="Disordered" evidence="1">
    <location>
        <begin position="37"/>
        <end position="72"/>
    </location>
</feature>
<dbReference type="AlphaFoldDB" id="A0AAV4TVN8"/>
<proteinExistence type="predicted"/>
<dbReference type="EMBL" id="BPLQ01010320">
    <property type="protein sequence ID" value="GIY49934.1"/>
    <property type="molecule type" value="Genomic_DNA"/>
</dbReference>
<protein>
    <recommendedName>
        <fullName evidence="4">Ycf15</fullName>
    </recommendedName>
</protein>
<reference evidence="2 3" key="1">
    <citation type="submission" date="2021-06" db="EMBL/GenBank/DDBJ databases">
        <title>Caerostris darwini draft genome.</title>
        <authorList>
            <person name="Kono N."/>
            <person name="Arakawa K."/>
        </authorList>
    </citation>
    <scope>NUCLEOTIDE SEQUENCE [LARGE SCALE GENOMIC DNA]</scope>
</reference>
<keyword evidence="3" id="KW-1185">Reference proteome</keyword>
<accession>A0AAV4TVN8</accession>